<proteinExistence type="predicted"/>
<dbReference type="PANTHER" id="PTHR31912">
    <property type="entry name" value="IP13529P"/>
    <property type="match status" value="1"/>
</dbReference>
<protein>
    <submittedName>
        <fullName evidence="2">Putative enspm-3 dr</fullName>
    </submittedName>
</protein>
<feature type="region of interest" description="Disordered" evidence="1">
    <location>
        <begin position="68"/>
        <end position="100"/>
    </location>
</feature>
<dbReference type="PANTHER" id="PTHR31912:SF34">
    <property type="entry name" value="NOTOCHORD-RELATED PROTEIN"/>
    <property type="match status" value="1"/>
</dbReference>
<dbReference type="OrthoDB" id="6484416at2759"/>
<dbReference type="EMBL" id="GHWJ01004503">
    <property type="protein sequence ID" value="NOV37240.1"/>
    <property type="molecule type" value="Transcribed_RNA"/>
</dbReference>
<reference evidence="2" key="1">
    <citation type="submission" date="2019-09" db="EMBL/GenBank/DDBJ databases">
        <title>Organ-specific transcriptomic study of the physiology of the cattle tick, Rhipicephalus microplus.</title>
        <authorList>
            <person name="Tirloni L."/>
            <person name="Braz G."/>
            <person name="Gandara A.C.P."/>
            <person name="Sabadin G.A."/>
            <person name="da Silva R.M."/>
            <person name="Guizzo M.G."/>
            <person name="Machado J.A."/>
            <person name="Costa E.P."/>
            <person name="Gomes H.F."/>
            <person name="Moraes J."/>
            <person name="Mota M.B.S."/>
            <person name="Mesquita R.D."/>
            <person name="Alvarenga P.H."/>
            <person name="Alves F."/>
            <person name="Seixas A."/>
            <person name="da Fonseca R.N."/>
            <person name="Fogaca A."/>
            <person name="Logullo C."/>
            <person name="Tanaka A."/>
            <person name="Daffre S."/>
            <person name="Termignoni C."/>
            <person name="Vaz I.S.Jr."/>
            <person name="Oliveira P.L."/>
            <person name="Ribeiro J.M."/>
        </authorList>
    </citation>
    <scope>NUCLEOTIDE SEQUENCE</scope>
    <source>
        <strain evidence="2">Porto Alegre</strain>
    </source>
</reference>
<evidence type="ECO:0000313" key="2">
    <source>
        <dbReference type="EMBL" id="NOV37240.1"/>
    </source>
</evidence>
<evidence type="ECO:0000256" key="1">
    <source>
        <dbReference type="SAM" id="MobiDB-lite"/>
    </source>
</evidence>
<dbReference type="VEuPathDB" id="VectorBase:LOC119176933"/>
<sequence length="834" mass="95675">MNAKYCPRCPFFSYQLVRVITHIGLEHSGEPNFSVICGIEGCANTYTNFSSYRSHLYRHHSAVLEENGSNCHQRSLERPRDRRSTELPSSEQLRHEMDSADMHSAEMNGAELPIFRGGYSHRKTPVRNLQSQQTAAPRDHFQRFLEKVKSTIWDFFFSITTKHSLPHAAAVKIFAQLKEVFELVLKAYGNEFMNAMETSVMGPELQNLLGCSFLPDLFNGIESKWKRDNYVKENFPFVPAEEHYVGEDANYHYVPLPKLLTVLCQLPDIAAHLKSPVNIERHETSVYRDHTDGLVFKEHMQSIIPEGSTHTIILLFYTDEIEVVNPLGAKRGKHKILAVYCSLVNIHARYRSQIDNIYLVMLVRYAYVKTHGLGPILQPLLDDLKAMHKEGLVLSVQGREVNARVIVLAFCGDNLSLNRLGGFSCCFSNGRVCRFCMISSKQLAQKTHEDMCQARTLGRHELHLAAVAVNTANRRLYGVNEASPLLQLPYFDVTRQLPPDLMHDILEGGAESVLRQVLRSLLSSRLLSKQDLDLVWAFKYGKNDTKNKPPAINMSFLNSNAVLAGTASSKWCLMRFLPLILGTRIPEGNEDWELLLKFREIIDIIFAAEISSARLAYLDVLVQSFLVDFSARYGPGALIPKLHYMVHYARFVRELGPLKNFWSMRFEAKHQSFKKMAATIKNYRNLTHTLAERHQMKQSCHLKNFELYQELEASGSRPVKWSTLPTCAKEVLSKTVHEVQNAMVDRRTYHAGSVLVRRTEEGPQFYEIERLLVARGVLYTLTRTLVVECFDRHRFCYCVRRADEQELQEASERYEPYLLDLYGTGELVPKWETW</sequence>
<feature type="compositionally biased region" description="Basic and acidic residues" evidence="1">
    <location>
        <begin position="74"/>
        <end position="85"/>
    </location>
</feature>
<dbReference type="AlphaFoldDB" id="A0A6M2CUY0"/>
<organism evidence="2">
    <name type="scientific">Rhipicephalus microplus</name>
    <name type="common">Cattle tick</name>
    <name type="synonym">Boophilus microplus</name>
    <dbReference type="NCBI Taxonomy" id="6941"/>
    <lineage>
        <taxon>Eukaryota</taxon>
        <taxon>Metazoa</taxon>
        <taxon>Ecdysozoa</taxon>
        <taxon>Arthropoda</taxon>
        <taxon>Chelicerata</taxon>
        <taxon>Arachnida</taxon>
        <taxon>Acari</taxon>
        <taxon>Parasitiformes</taxon>
        <taxon>Ixodida</taxon>
        <taxon>Ixodoidea</taxon>
        <taxon>Ixodidae</taxon>
        <taxon>Rhipicephalinae</taxon>
        <taxon>Rhipicephalus</taxon>
        <taxon>Boophilus</taxon>
    </lineage>
</organism>
<name>A0A6M2CUY0_RHIMP</name>
<accession>A0A6M2CUY0</accession>